<reference evidence="3 4" key="1">
    <citation type="submission" date="2018-09" db="EMBL/GenBank/DDBJ databases">
        <title>A high-quality reference genome of wild soybean provides a powerful tool to mine soybean genomes.</title>
        <authorList>
            <person name="Xie M."/>
            <person name="Chung C.Y.L."/>
            <person name="Li M.-W."/>
            <person name="Wong F.-L."/>
            <person name="Chan T.-F."/>
            <person name="Lam H.-M."/>
        </authorList>
    </citation>
    <scope>NUCLEOTIDE SEQUENCE [LARGE SCALE GENOMIC DNA]</scope>
    <source>
        <strain evidence="4">cv. W05</strain>
        <tissue evidence="3">Hypocotyl of etiolated seedlings</tissue>
    </source>
</reference>
<dbReference type="SUPFAM" id="SSF56672">
    <property type="entry name" value="DNA/RNA polymerases"/>
    <property type="match status" value="1"/>
</dbReference>
<comment type="caution">
    <text evidence="3">The sequence shown here is derived from an EMBL/GenBank/DDBJ whole genome shotgun (WGS) entry which is preliminary data.</text>
</comment>
<evidence type="ECO:0000313" key="4">
    <source>
        <dbReference type="Proteomes" id="UP000289340"/>
    </source>
</evidence>
<dbReference type="Gene3D" id="3.30.420.10">
    <property type="entry name" value="Ribonuclease H-like superfamily/Ribonuclease H"/>
    <property type="match status" value="1"/>
</dbReference>
<dbReference type="Pfam" id="PF00665">
    <property type="entry name" value="rve"/>
    <property type="match status" value="1"/>
</dbReference>
<dbReference type="PANTHER" id="PTHR11439">
    <property type="entry name" value="GAG-POL-RELATED RETROTRANSPOSON"/>
    <property type="match status" value="1"/>
</dbReference>
<dbReference type="GO" id="GO:0015074">
    <property type="term" value="P:DNA integration"/>
    <property type="evidence" value="ECO:0007669"/>
    <property type="project" value="InterPro"/>
</dbReference>
<accession>A0A445L884</accession>
<evidence type="ECO:0000259" key="2">
    <source>
        <dbReference type="PROSITE" id="PS50994"/>
    </source>
</evidence>
<proteinExistence type="predicted"/>
<dbReference type="Pfam" id="PF25597">
    <property type="entry name" value="SH3_retrovirus"/>
    <property type="match status" value="1"/>
</dbReference>
<feature type="domain" description="Integrase catalytic" evidence="2">
    <location>
        <begin position="705"/>
        <end position="879"/>
    </location>
</feature>
<dbReference type="InterPro" id="IPR036397">
    <property type="entry name" value="RNaseH_sf"/>
</dbReference>
<dbReference type="Pfam" id="PF14223">
    <property type="entry name" value="Retrotran_gag_2"/>
    <property type="match status" value="1"/>
</dbReference>
<feature type="region of interest" description="Disordered" evidence="1">
    <location>
        <begin position="48"/>
        <end position="83"/>
    </location>
</feature>
<sequence length="1710" mass="192177">MADTVMDCIKAAIVELISSQLKFTAAVDTMATKLDDLLQQLALHNATQHFPSSSSEQSPPPLPLSMPTSPPCSTPMQPSASSLPAPLPMPIAPPCLAPVQPLPAPCRLRFLRLLLIFPISVIHAAISFDNLFSTILRCGHATAPHDKPWENRDMALFGTKSYGTAMVAHKCQPTAFALWTATKPGAFRRNRPWDPGITFGSHGLKPQHLEDKSRLPPYAAAPSAVRRRRPPPTPVVFSGETRVRIASKSAIHPWNSRRRRPPHAPTRASFPPRDFRRLLLTRRRTGVGSCPFRSRQPRRHLLDLFQASNPASGKSFGHHDHLEKTSDFVSDDKRAEWEKLDYQLCAVLWQSVEPDILEILRSFKSCRSFWKKAQEIFANDIQSLFDATMKVTALKQTGHDMIAHVGKARAAVEELRKFLVADSLEEVNRKLDKFYMVLILRSLHSDFDHVRDQVLAGDQIPSMDSLITRLLRVPHLLKDENPTDGVETSAMVASRGRGSGRNSRGGRSGRGGRPHCTYCKRIGHTQETCYSLHGFPDKVAQVSKSEKAKSRFSDEEYQEYLKLKSEKPSNQAQPSSVPCFSTACISQSIEGHSPWILDSGASDHISGNKSSFSSFSLPKIPHLVTVANGSKEHGTGRLIGEGHESRGLYYLESSPPGSCFAISRPKLLHDRLGHPSLSKLKIMVPGLKNLRVLDCESCQLGKHVRSSFPQTVQRCDSAFSTIHSDIWGPSHVTSFGFRYFVTFIDEFSRCTWVYLMKDRSELLPIFVSFYNEIENQFGKTIKIFRSDNAKEYFSHDLSSFLSSKGIIHQSTCPHTPQQNGIAERKNRHLLETARSLMLNSNVPTHHWGDAVLTACFLINRMPSSSLENQIPHSIVFPHDPLFHVSPKVFGCTCFVHDLSPGLDKLSARSVKCVFLGYSRLQKGYKCYSPTMRRYYMSADVTFFEDTPFFSSSMDYSSSLQEVLPISSPCPLDNSDHNVSVVPSPSPTSPNVISPPLVIDQPRTRQIGSPVPEASPSDSRSFSASPPLMDPSSSPTHSDSHWPIAIRKGTRSTRNPHPIYNFLSYHRLSPSYSSFVFSLSSLTVPSTIREALDHPGWRQAMVDEMQALENNGTWELVPLPPGKTTVGCRWVYTVKVGPNGKVDRLKARLVAKGYTQVYDIDYCDTFSPVAKLTTVRLFLAMAAIRHWPLHQLDIKNAFLHGDLEEDIYMEQPPGFVAQGEYGLVCKLRRSLYGLKQSPRAWFGKFSHVVQMFGLKRSEADHSVFYYHTSPGKCVYLMVYVDDIVITRNDTTKIVQLKEHLFSHFQTKDQGSLKYFLGIEVAQSGDGIVISQRKYALDILEETGMQNCRPVESPMDPNLKLMADQSEAYPDPERYRRLVGKLIYLTITRPDISFAVGVVSQFMQNPHLDHWNAVMRILRYVKRAPEQGLLYEDKGSTQLSGYCDADWAGCPMDRRSTSGYCVFIGGNLISWKSKKQTVVARSSAEAEYRSMAMVTCELMWIKQFLQELRFCEELQMKLYCDNQAALHIASNPVFHERTKHIEIDCHFIREKLLSKEIWKLHLFELEGELKNDPSVKYVLYQASSSQVTSSIRLPVHLVKLYFTEVPSLVIVVWPKTDMQNQFGPPTLVAANTHLIIKTDERSKQWRVQAVAVSPDSFQSRKALPSQWQGLRDEELSKESGIPGCVFVHMSGFIGGNKNFDGALAMAKAALTM</sequence>
<feature type="region of interest" description="Disordered" evidence="1">
    <location>
        <begin position="481"/>
        <end position="513"/>
    </location>
</feature>
<feature type="region of interest" description="Disordered" evidence="1">
    <location>
        <begin position="974"/>
        <end position="1041"/>
    </location>
</feature>
<feature type="compositionally biased region" description="Pro residues" evidence="1">
    <location>
        <begin position="58"/>
        <end position="73"/>
    </location>
</feature>
<dbReference type="InterPro" id="IPR012337">
    <property type="entry name" value="RNaseH-like_sf"/>
</dbReference>
<feature type="compositionally biased region" description="Low complexity" evidence="1">
    <location>
        <begin position="976"/>
        <end position="995"/>
    </location>
</feature>
<dbReference type="CDD" id="cd09272">
    <property type="entry name" value="RNase_HI_RT_Ty1"/>
    <property type="match status" value="1"/>
</dbReference>
<keyword evidence="4" id="KW-1185">Reference proteome</keyword>
<organism evidence="3 4">
    <name type="scientific">Glycine soja</name>
    <name type="common">Wild soybean</name>
    <dbReference type="NCBI Taxonomy" id="3848"/>
    <lineage>
        <taxon>Eukaryota</taxon>
        <taxon>Viridiplantae</taxon>
        <taxon>Streptophyta</taxon>
        <taxon>Embryophyta</taxon>
        <taxon>Tracheophyta</taxon>
        <taxon>Spermatophyta</taxon>
        <taxon>Magnoliopsida</taxon>
        <taxon>eudicotyledons</taxon>
        <taxon>Gunneridae</taxon>
        <taxon>Pentapetalae</taxon>
        <taxon>rosids</taxon>
        <taxon>fabids</taxon>
        <taxon>Fabales</taxon>
        <taxon>Fabaceae</taxon>
        <taxon>Papilionoideae</taxon>
        <taxon>50 kb inversion clade</taxon>
        <taxon>NPAAA clade</taxon>
        <taxon>indigoferoid/millettioid clade</taxon>
        <taxon>Phaseoleae</taxon>
        <taxon>Glycine</taxon>
        <taxon>Glycine subgen. Soja</taxon>
    </lineage>
</organism>
<evidence type="ECO:0000313" key="3">
    <source>
        <dbReference type="EMBL" id="RZC19433.1"/>
    </source>
</evidence>
<name>A0A445L884_GLYSO</name>
<feature type="compositionally biased region" description="Low complexity" evidence="1">
    <location>
        <begin position="1011"/>
        <end position="1036"/>
    </location>
</feature>
<dbReference type="PROSITE" id="PS50994">
    <property type="entry name" value="INTEGRASE"/>
    <property type="match status" value="1"/>
</dbReference>
<dbReference type="InterPro" id="IPR057670">
    <property type="entry name" value="SH3_retrovirus"/>
</dbReference>
<dbReference type="InterPro" id="IPR003226">
    <property type="entry name" value="MYG1_exonuclease"/>
</dbReference>
<dbReference type="InterPro" id="IPR013103">
    <property type="entry name" value="RVT_2"/>
</dbReference>
<dbReference type="InterPro" id="IPR025724">
    <property type="entry name" value="GAG-pre-integrase_dom"/>
</dbReference>
<protein>
    <submittedName>
        <fullName evidence="3">UPF0160 protein MYG1, mitochondrial isoform C</fullName>
    </submittedName>
</protein>
<dbReference type="SUPFAM" id="SSF53098">
    <property type="entry name" value="Ribonuclease H-like"/>
    <property type="match status" value="1"/>
</dbReference>
<dbReference type="Pfam" id="PF13976">
    <property type="entry name" value="gag_pre-integrs"/>
    <property type="match status" value="1"/>
</dbReference>
<dbReference type="Pfam" id="PF07727">
    <property type="entry name" value="RVT_2"/>
    <property type="match status" value="1"/>
</dbReference>
<dbReference type="InterPro" id="IPR001584">
    <property type="entry name" value="Integrase_cat-core"/>
</dbReference>
<dbReference type="Proteomes" id="UP000289340">
    <property type="component" value="Chromosome 3"/>
</dbReference>
<dbReference type="PANTHER" id="PTHR11439:SF484">
    <property type="entry name" value="REVERSE TRANSCRIPTASE TY1_COPIA-TYPE DOMAIN-CONTAINING PROTEIN"/>
    <property type="match status" value="1"/>
</dbReference>
<dbReference type="EMBL" id="QZWG01000003">
    <property type="protein sequence ID" value="RZC19433.1"/>
    <property type="molecule type" value="Genomic_DNA"/>
</dbReference>
<evidence type="ECO:0000256" key="1">
    <source>
        <dbReference type="SAM" id="MobiDB-lite"/>
    </source>
</evidence>
<gene>
    <name evidence="3" type="ORF">D0Y65_006311</name>
</gene>
<feature type="compositionally biased region" description="Low complexity" evidence="1">
    <location>
        <begin position="74"/>
        <end position="83"/>
    </location>
</feature>
<dbReference type="GO" id="GO:0003676">
    <property type="term" value="F:nucleic acid binding"/>
    <property type="evidence" value="ECO:0007669"/>
    <property type="project" value="InterPro"/>
</dbReference>
<dbReference type="Pfam" id="PF03690">
    <property type="entry name" value="MYG1_exonuc"/>
    <property type="match status" value="1"/>
</dbReference>
<dbReference type="InterPro" id="IPR043502">
    <property type="entry name" value="DNA/RNA_pol_sf"/>
</dbReference>